<organism evidence="1 2">
    <name type="scientific">Mycobacterium tuberculosis</name>
    <dbReference type="NCBI Taxonomy" id="1773"/>
    <lineage>
        <taxon>Bacteria</taxon>
        <taxon>Bacillati</taxon>
        <taxon>Actinomycetota</taxon>
        <taxon>Actinomycetes</taxon>
        <taxon>Mycobacteriales</taxon>
        <taxon>Mycobacteriaceae</taxon>
        <taxon>Mycobacterium</taxon>
        <taxon>Mycobacterium tuberculosis complex</taxon>
    </lineage>
</organism>
<accession>A0A916LHP3</accession>
<reference evidence="2" key="1">
    <citation type="submission" date="2015-03" db="EMBL/GenBank/DDBJ databases">
        <authorList>
            <consortium name="Pathogen Informatics"/>
        </authorList>
    </citation>
    <scope>NUCLEOTIDE SEQUENCE [LARGE SCALE GENOMIC DNA]</scope>
    <source>
        <strain evidence="2">N09902308</strain>
    </source>
</reference>
<dbReference type="Proteomes" id="UP000039021">
    <property type="component" value="Unassembled WGS sequence"/>
</dbReference>
<dbReference type="AlphaFoldDB" id="A0A916LHP3"/>
<sequence>MVTPYLAASSRTILAAILKSSAENVLPKSTGLAIGRRAISALSSLHNDPFL</sequence>
<gene>
    <name evidence="1" type="ORF">ERS007739_05087</name>
</gene>
<protein>
    <submittedName>
        <fullName evidence="1">Uncharacterized protein</fullName>
    </submittedName>
</protein>
<name>A0A916LHP3_MYCTX</name>
<dbReference type="EMBL" id="CSBK01003688">
    <property type="protein sequence ID" value="CPB14796.1"/>
    <property type="molecule type" value="Genomic_DNA"/>
</dbReference>
<proteinExistence type="predicted"/>
<comment type="caution">
    <text evidence="1">The sequence shown here is derived from an EMBL/GenBank/DDBJ whole genome shotgun (WGS) entry which is preliminary data.</text>
</comment>
<evidence type="ECO:0000313" key="1">
    <source>
        <dbReference type="EMBL" id="CPB14796.1"/>
    </source>
</evidence>
<evidence type="ECO:0000313" key="2">
    <source>
        <dbReference type="Proteomes" id="UP000039021"/>
    </source>
</evidence>